<keyword evidence="5 9" id="KW-0812">Transmembrane</keyword>
<dbReference type="Pfam" id="PF20501">
    <property type="entry name" value="MbhE"/>
    <property type="match status" value="1"/>
</dbReference>
<keyword evidence="3" id="KW-0050">Antiport</keyword>
<dbReference type="eggNOG" id="COG2111">
    <property type="taxonomic scope" value="Bacteria"/>
</dbReference>
<feature type="domain" description="NADH:quinone oxidoreductase/Mrp antiporter transmembrane" evidence="11">
    <location>
        <begin position="192"/>
        <end position="461"/>
    </location>
</feature>
<evidence type="ECO:0000256" key="10">
    <source>
        <dbReference type="SAM" id="Phobius"/>
    </source>
</evidence>
<dbReference type="NCBIfam" id="NF009284">
    <property type="entry name" value="PRK12644.1"/>
    <property type="match status" value="1"/>
</dbReference>
<feature type="domain" description="Na+/H+ antiporter MnhB subunit-related protein" evidence="13">
    <location>
        <begin position="873"/>
        <end position="996"/>
    </location>
</feature>
<dbReference type="eggNOG" id="COG1009">
    <property type="taxonomic scope" value="Bacteria"/>
</dbReference>
<dbReference type="InterPro" id="IPR050616">
    <property type="entry name" value="CPA3_Na-H_Antiporter_A"/>
</dbReference>
<feature type="transmembrane region" description="Helical" evidence="10">
    <location>
        <begin position="519"/>
        <end position="541"/>
    </location>
</feature>
<dbReference type="Pfam" id="PF00361">
    <property type="entry name" value="Proton_antipo_M"/>
    <property type="match status" value="1"/>
</dbReference>
<proteinExistence type="predicted"/>
<dbReference type="PANTHER" id="PTHR43373">
    <property type="entry name" value="NA(+)/H(+) ANTIPORTER SUBUNIT"/>
    <property type="match status" value="1"/>
</dbReference>
<dbReference type="InterPro" id="IPR025383">
    <property type="entry name" value="MrpA_C/MbhD"/>
</dbReference>
<sequence length="1015" mass="106548">MGGGRLGVDGPFATLRTMPVDFGPIRFVHLHGSACAGPFPVPRSSGIVPCGRGPPIASLLHPAARPDPDGVPLLAILIAHAVATLVAPPLVRVMGRNAFLPLALVPLASLGWVIGNWSTERTLQIAWAPGLSMNIDMRFDSLAAIMSALVLGIGALILLYCARYFTDDEPRLGIFAAQMVAFAGAMFGLVTSDNMLVLYIFWELTTVLSFLLVGHYAERASSRRAATQALLVTTAGGLAMLVGVIVLGQLVGSYNLSDVTAAAPSGWLAGVGIALVLVGALSKSAVVPLHFWLPGAMAAPTPVSAYLHAAAMVKAGIYLVARLAPAFADAAPWRPIVVTLGLASMLLAGWRAFRAFDLKLILAFGTVSQLGFLIALVGIGSREAALAGMAMVVAHAMFKACLFMVVGIVDHGAGTRDIRKLAHLGKRTPFLAAVAAVAAMSMGGLPVFIGFVGKEAALEAVQVTTLLSPGARIAVLTAIVVGSILTLAYSIRFVWGAFGRKQLKRPSPAVQSFHEPGPLLLFSPTVLAFGGLAAGLAAPWIDTLLSPYADTLPSTLDKPYHLALWHGVGLPLVLTAVVVVGGTTLYLAHRTISRLKFERPMLGNADRMYDETLRLMDTVSMRLTGFLQRGSLPLTQATILVTLVLLPTILLFVFGVAERPRLRWWDSPFEFVVVLAIIGGALAAAIMRNRIAGVLVVGLTGYGCGLLFAFHGAPDLALTQALVETLTLVIFVLVLRKLPAENRHVAGNRLRRALLGVAVGATVTGIGAFAVAARSTEPIALLLPQAAYELGDGKNVVNVLLVDIRAWDTLGEISVLLVAATGVASLVFRTRRFGAAPRVADAPAAQLDAVAASTETTWLRGGDLIDPRHRSLILEVTTRLVFPTMMVLSVYFFFAGHNAPGGGFAGGLTAGLALVLRYLAGGRYELGEAVPIDAGKILGLGLTFSAGTALVSLFLGAPALSSATLELTLPLLGDVKMVTALFFDLGVYLIVVGLVVDVLRSLGARLDAEIVGERR</sequence>
<dbReference type="Proteomes" id="UP000042997">
    <property type="component" value="Unassembled WGS sequence"/>
</dbReference>
<keyword evidence="7" id="KW-0406">Ion transport</keyword>
<dbReference type="Pfam" id="PF00662">
    <property type="entry name" value="Proton_antipo_N"/>
    <property type="match status" value="1"/>
</dbReference>
<feature type="transmembrane region" description="Helical" evidence="10">
    <location>
        <begin position="691"/>
        <end position="710"/>
    </location>
</feature>
<evidence type="ECO:0000256" key="5">
    <source>
        <dbReference type="ARBA" id="ARBA00022692"/>
    </source>
</evidence>
<evidence type="ECO:0000313" key="17">
    <source>
        <dbReference type="Proteomes" id="UP000042997"/>
    </source>
</evidence>
<evidence type="ECO:0000256" key="1">
    <source>
        <dbReference type="ARBA" id="ARBA00004651"/>
    </source>
</evidence>
<keyword evidence="8 10" id="KW-0472">Membrane</keyword>
<feature type="transmembrane region" description="Helical" evidence="10">
    <location>
        <begin position="637"/>
        <end position="657"/>
    </location>
</feature>
<feature type="transmembrane region" description="Helical" evidence="10">
    <location>
        <begin position="754"/>
        <end position="773"/>
    </location>
</feature>
<feature type="transmembrane region" description="Helical" evidence="10">
    <location>
        <begin position="70"/>
        <end position="91"/>
    </location>
</feature>
<dbReference type="InterPro" id="IPR001516">
    <property type="entry name" value="Proton_antipo_N"/>
</dbReference>
<feature type="domain" description="MrpA C-terminal/MbhD" evidence="14">
    <location>
        <begin position="676"/>
        <end position="739"/>
    </location>
</feature>
<dbReference type="GO" id="GO:0005886">
    <property type="term" value="C:plasma membrane"/>
    <property type="evidence" value="ECO:0007669"/>
    <property type="project" value="UniProtKB-SubCell"/>
</dbReference>
<feature type="transmembrane region" description="Helical" evidence="10">
    <location>
        <begin position="196"/>
        <end position="217"/>
    </location>
</feature>
<organism evidence="16 17">
    <name type="scientific">Rhodococcus ruber</name>
    <dbReference type="NCBI Taxonomy" id="1830"/>
    <lineage>
        <taxon>Bacteria</taxon>
        <taxon>Bacillati</taxon>
        <taxon>Actinomycetota</taxon>
        <taxon>Actinomycetes</taxon>
        <taxon>Mycobacteriales</taxon>
        <taxon>Nocardiaceae</taxon>
        <taxon>Rhodococcus</taxon>
    </lineage>
</organism>
<feature type="transmembrane region" description="Helical" evidence="10">
    <location>
        <begin position="940"/>
        <end position="960"/>
    </location>
</feature>
<feature type="transmembrane region" description="Helical" evidence="10">
    <location>
        <begin position="561"/>
        <end position="588"/>
    </location>
</feature>
<evidence type="ECO:0000313" key="16">
    <source>
        <dbReference type="EMBL" id="CDZ87720.1"/>
    </source>
</evidence>
<evidence type="ECO:0000256" key="4">
    <source>
        <dbReference type="ARBA" id="ARBA00022475"/>
    </source>
</evidence>
<feature type="domain" description="MrpA C-terminal/MbhE" evidence="15">
    <location>
        <begin position="749"/>
        <end position="837"/>
    </location>
</feature>
<protein>
    <submittedName>
        <fullName evidence="16">Putative monovalent cation/H+ antiporter subunit A</fullName>
    </submittedName>
</protein>
<comment type="subcellular location">
    <subcellularLocation>
        <location evidence="1">Cell membrane</location>
        <topology evidence="1">Multi-pass membrane protein</topology>
    </subcellularLocation>
    <subcellularLocation>
        <location evidence="9">Membrane</location>
        <topology evidence="9">Multi-pass membrane protein</topology>
    </subcellularLocation>
</comment>
<evidence type="ECO:0000256" key="8">
    <source>
        <dbReference type="ARBA" id="ARBA00023136"/>
    </source>
</evidence>
<evidence type="ECO:0000256" key="2">
    <source>
        <dbReference type="ARBA" id="ARBA00022448"/>
    </source>
</evidence>
<dbReference type="GO" id="GO:0015297">
    <property type="term" value="F:antiporter activity"/>
    <property type="evidence" value="ECO:0007669"/>
    <property type="project" value="UniProtKB-KW"/>
</dbReference>
<evidence type="ECO:0000259" key="14">
    <source>
        <dbReference type="Pfam" id="PF13244"/>
    </source>
</evidence>
<dbReference type="Pfam" id="PF13244">
    <property type="entry name" value="MbhD"/>
    <property type="match status" value="1"/>
</dbReference>
<keyword evidence="6 10" id="KW-1133">Transmembrane helix</keyword>
<dbReference type="PRINTS" id="PR01434">
    <property type="entry name" value="NADHDHGNASE5"/>
</dbReference>
<feature type="domain" description="NADH-Ubiquinone oxidoreductase (complex I) chain 5 N-terminal" evidence="12">
    <location>
        <begin position="130"/>
        <end position="169"/>
    </location>
</feature>
<feature type="transmembrane region" description="Helical" evidence="10">
    <location>
        <begin position="139"/>
        <end position="160"/>
    </location>
</feature>
<dbReference type="InterPro" id="IPR007182">
    <property type="entry name" value="MnhB"/>
</dbReference>
<feature type="transmembrane region" description="Helical" evidence="10">
    <location>
        <begin position="267"/>
        <end position="293"/>
    </location>
</feature>
<feature type="transmembrane region" description="Helical" evidence="10">
    <location>
        <begin position="430"/>
        <end position="453"/>
    </location>
</feature>
<feature type="transmembrane region" description="Helical" evidence="10">
    <location>
        <begin position="385"/>
        <end position="409"/>
    </location>
</feature>
<dbReference type="EMBL" id="CCSD01000043">
    <property type="protein sequence ID" value="CDZ87720.1"/>
    <property type="molecule type" value="Genomic_DNA"/>
</dbReference>
<dbReference type="InterPro" id="IPR046806">
    <property type="entry name" value="MrpA_C/MbhE"/>
</dbReference>
<evidence type="ECO:0000259" key="11">
    <source>
        <dbReference type="Pfam" id="PF00361"/>
    </source>
</evidence>
<dbReference type="AlphaFoldDB" id="A0A098BHM1"/>
<feature type="transmembrane region" description="Helical" evidence="10">
    <location>
        <begin position="669"/>
        <end position="686"/>
    </location>
</feature>
<dbReference type="GO" id="GO:0006811">
    <property type="term" value="P:monoatomic ion transport"/>
    <property type="evidence" value="ECO:0007669"/>
    <property type="project" value="UniProtKB-KW"/>
</dbReference>
<evidence type="ECO:0000259" key="12">
    <source>
        <dbReference type="Pfam" id="PF00662"/>
    </source>
</evidence>
<dbReference type="InterPro" id="IPR001750">
    <property type="entry name" value="ND/Mrp_TM"/>
</dbReference>
<feature type="transmembrane region" description="Helical" evidence="10">
    <location>
        <begin position="172"/>
        <end position="190"/>
    </location>
</feature>
<evidence type="ECO:0000256" key="6">
    <source>
        <dbReference type="ARBA" id="ARBA00022989"/>
    </source>
</evidence>
<evidence type="ECO:0000259" key="15">
    <source>
        <dbReference type="Pfam" id="PF20501"/>
    </source>
</evidence>
<feature type="transmembrane region" description="Helical" evidence="10">
    <location>
        <begin position="876"/>
        <end position="895"/>
    </location>
</feature>
<keyword evidence="4" id="KW-1003">Cell membrane</keyword>
<feature type="transmembrane region" description="Helical" evidence="10">
    <location>
        <begin position="360"/>
        <end position="379"/>
    </location>
</feature>
<keyword evidence="2" id="KW-0813">Transport</keyword>
<reference evidence="16 17" key="1">
    <citation type="journal article" date="2014" name="Genome Announc.">
        <title>Draft Genome Sequence of Propane- and Butane-Oxidizing Actinobacterium Rhodococcus ruber IEGM 231.</title>
        <authorList>
            <person name="Ivshina I.B."/>
            <person name="Kuyukina M.S."/>
            <person name="Krivoruchko A.V."/>
            <person name="Barbe V."/>
            <person name="Fischer C."/>
        </authorList>
    </citation>
    <scope>NUCLEOTIDE SEQUENCE [LARGE SCALE GENOMIC DNA]</scope>
</reference>
<feature type="transmembrane region" description="Helical" evidence="10">
    <location>
        <begin position="809"/>
        <end position="828"/>
    </location>
</feature>
<feature type="transmembrane region" description="Helical" evidence="10">
    <location>
        <begin position="229"/>
        <end position="247"/>
    </location>
</feature>
<feature type="transmembrane region" description="Helical" evidence="10">
    <location>
        <begin position="336"/>
        <end position="353"/>
    </location>
</feature>
<name>A0A098BHM1_9NOCA</name>
<feature type="transmembrane region" description="Helical" evidence="10">
    <location>
        <begin position="473"/>
        <end position="498"/>
    </location>
</feature>
<gene>
    <name evidence="16" type="ORF">RHRU231_330177</name>
</gene>
<evidence type="ECO:0000256" key="3">
    <source>
        <dbReference type="ARBA" id="ARBA00022449"/>
    </source>
</evidence>
<evidence type="ECO:0000256" key="7">
    <source>
        <dbReference type="ARBA" id="ARBA00023065"/>
    </source>
</evidence>
<feature type="transmembrane region" description="Helical" evidence="10">
    <location>
        <begin position="716"/>
        <end position="734"/>
    </location>
</feature>
<feature type="transmembrane region" description="Helical" evidence="10">
    <location>
        <begin position="901"/>
        <end position="920"/>
    </location>
</feature>
<feature type="transmembrane region" description="Helical" evidence="10">
    <location>
        <begin position="980"/>
        <end position="999"/>
    </location>
</feature>
<accession>A0A098BHM1</accession>
<evidence type="ECO:0000259" key="13">
    <source>
        <dbReference type="Pfam" id="PF04039"/>
    </source>
</evidence>
<dbReference type="PANTHER" id="PTHR43373:SF1">
    <property type="entry name" value="NA(+)_H(+) ANTIPORTER SUBUNIT A"/>
    <property type="match status" value="1"/>
</dbReference>
<dbReference type="Pfam" id="PF04039">
    <property type="entry name" value="MnhB"/>
    <property type="match status" value="1"/>
</dbReference>
<feature type="transmembrane region" description="Helical" evidence="10">
    <location>
        <begin position="98"/>
        <end position="119"/>
    </location>
</feature>
<evidence type="ECO:0000256" key="9">
    <source>
        <dbReference type="RuleBase" id="RU000320"/>
    </source>
</evidence>